<dbReference type="RefSeq" id="WP_306727729.1">
    <property type="nucleotide sequence ID" value="NZ_JAVDDT010000002.1"/>
</dbReference>
<keyword evidence="3" id="KW-1185">Reference proteome</keyword>
<evidence type="ECO:0000256" key="1">
    <source>
        <dbReference type="SAM" id="Phobius"/>
    </source>
</evidence>
<dbReference type="EMBL" id="JAVDDT010000002">
    <property type="protein sequence ID" value="MDQ2069243.1"/>
    <property type="molecule type" value="Genomic_DNA"/>
</dbReference>
<keyword evidence="1" id="KW-1133">Transmembrane helix</keyword>
<reference evidence="2 3" key="1">
    <citation type="submission" date="2023-08" db="EMBL/GenBank/DDBJ databases">
        <title>Whole-genome sequencing of halo(alkali)philic microorganisms from hypersaline lakes.</title>
        <authorList>
            <person name="Sorokin D.Y."/>
            <person name="Abbas B."/>
            <person name="Merkel A.Y."/>
        </authorList>
    </citation>
    <scope>NUCLEOTIDE SEQUENCE [LARGE SCALE GENOMIC DNA]</scope>
    <source>
        <strain evidence="2 3">AB-CW4</strain>
    </source>
</reference>
<protein>
    <submittedName>
        <fullName evidence="2">Uncharacterized protein</fullName>
    </submittedName>
</protein>
<comment type="caution">
    <text evidence="2">The sequence shown here is derived from an EMBL/GenBank/DDBJ whole genome shotgun (WGS) entry which is preliminary data.</text>
</comment>
<gene>
    <name evidence="2" type="ORF">RBH19_05115</name>
</gene>
<name>A0ABU0W5E6_9GAMM</name>
<evidence type="ECO:0000313" key="3">
    <source>
        <dbReference type="Proteomes" id="UP001239019"/>
    </source>
</evidence>
<feature type="transmembrane region" description="Helical" evidence="1">
    <location>
        <begin position="84"/>
        <end position="106"/>
    </location>
</feature>
<keyword evidence="1" id="KW-0812">Transmembrane</keyword>
<keyword evidence="1" id="KW-0472">Membrane</keyword>
<accession>A0ABU0W5E6</accession>
<organism evidence="2 3">
    <name type="scientific">Natronospira bacteriovora</name>
    <dbReference type="NCBI Taxonomy" id="3069753"/>
    <lineage>
        <taxon>Bacteria</taxon>
        <taxon>Pseudomonadati</taxon>
        <taxon>Pseudomonadota</taxon>
        <taxon>Gammaproteobacteria</taxon>
        <taxon>Natronospirales</taxon>
        <taxon>Natronospiraceae</taxon>
        <taxon>Natronospira</taxon>
    </lineage>
</organism>
<dbReference type="Proteomes" id="UP001239019">
    <property type="component" value="Unassembled WGS sequence"/>
</dbReference>
<sequence>MANKETGAKQLAMFADNPVRFCNLRGQLEGAVAGGAVTDNDVDVRKDVLQTIFWALLGFGLALSLLGLLVFLRFLSLGLGGDDGLVSLLMMVAGLALICAATVALFRKNRIARRKEICERFELDPDEFSVIAASIMGNRGRQFRANGVTAVPHAVFARTKGHRSHHVALLLNRPFSGKVHDGDLFRLTLQMGIVKRALGARMVSGSIRYAGRLVKIAYSDSLYAALQRMAGEYQRSVKRWWPENRLSLRDRQRVAAGEAVRSTTVDWPDEYSF</sequence>
<feature type="transmembrane region" description="Helical" evidence="1">
    <location>
        <begin position="52"/>
        <end position="72"/>
    </location>
</feature>
<proteinExistence type="predicted"/>
<evidence type="ECO:0000313" key="2">
    <source>
        <dbReference type="EMBL" id="MDQ2069243.1"/>
    </source>
</evidence>